<dbReference type="KEGG" id="piv:NCTC13079_00246"/>
<gene>
    <name evidence="2" type="ORF">NCTC13079_00246</name>
</gene>
<protein>
    <submittedName>
        <fullName evidence="2">Uncharacterized membrane protein</fullName>
    </submittedName>
</protein>
<evidence type="ECO:0000313" key="3">
    <source>
        <dbReference type="Proteomes" id="UP000269544"/>
    </source>
</evidence>
<feature type="transmembrane region" description="Helical" evidence="1">
    <location>
        <begin position="140"/>
        <end position="160"/>
    </location>
</feature>
<evidence type="ECO:0000256" key="1">
    <source>
        <dbReference type="SAM" id="Phobius"/>
    </source>
</evidence>
<sequence length="409" mass="44319">MKKIMIIALAYVGVLTGAGLASGQELLQYFTAFGKKGLIGVLLAGVLHALVGGAILQLGSYFRADDHQQVLDEIAPSGLAKFLDIGLVITCFVVGFVMIAGAGSNLHQQYGLAPWIGSAICVALTIVIGMMDFKKVAQAIGAFTPVIVAFIAVAAIYTLWGFDGDWDALDAVARIIPTNLPNWQLSLVNYFAMCMITGTSMALVLGGSVMYPKKAKRSGLIGGGIVGVITALLGFTLFVKVDAVKDADLPLQLLVSEIHPAFGVIMSVVIYGMIFNTCISLFYALASRFSGGDDKRFKWLLVGITLVGYAVSFLGFKRLISIMYPILGYMGMVLIATLIYGWAKRKRAILREDKKRHAITQILARKHTDTKKFTPRDQERLEAMAEDAHVDLEDIDAFVKEVVEFGEAY</sequence>
<dbReference type="InterPro" id="IPR038728">
    <property type="entry name" value="YkvI-like"/>
</dbReference>
<feature type="transmembrane region" description="Helical" evidence="1">
    <location>
        <begin position="39"/>
        <end position="62"/>
    </location>
</feature>
<accession>A0A3S4ZPT0</accession>
<feature type="transmembrane region" description="Helical" evidence="1">
    <location>
        <begin position="187"/>
        <end position="207"/>
    </location>
</feature>
<feature type="transmembrane region" description="Helical" evidence="1">
    <location>
        <begin position="112"/>
        <end position="133"/>
    </location>
</feature>
<dbReference type="Proteomes" id="UP000269544">
    <property type="component" value="Chromosome"/>
</dbReference>
<feature type="transmembrane region" description="Helical" evidence="1">
    <location>
        <begin position="219"/>
        <end position="241"/>
    </location>
</feature>
<dbReference type="PANTHER" id="PTHR37814:SF1">
    <property type="entry name" value="MEMBRANE PROTEIN"/>
    <property type="match status" value="1"/>
</dbReference>
<name>A0A3S4ZPT0_9FIRM</name>
<proteinExistence type="predicted"/>
<reference evidence="2 3" key="1">
    <citation type="submission" date="2018-12" db="EMBL/GenBank/DDBJ databases">
        <authorList>
            <consortium name="Pathogen Informatics"/>
        </authorList>
    </citation>
    <scope>NUCLEOTIDE SEQUENCE [LARGE SCALE GENOMIC DNA]</scope>
    <source>
        <strain evidence="2 3">NCTC13079</strain>
    </source>
</reference>
<keyword evidence="1" id="KW-0812">Transmembrane</keyword>
<keyword evidence="1" id="KW-1133">Transmembrane helix</keyword>
<feature type="transmembrane region" description="Helical" evidence="1">
    <location>
        <begin position="297"/>
        <end position="316"/>
    </location>
</feature>
<dbReference type="RefSeq" id="WP_232006488.1">
    <property type="nucleotide sequence ID" value="NZ_LR134523.1"/>
</dbReference>
<feature type="transmembrane region" description="Helical" evidence="1">
    <location>
        <begin position="261"/>
        <end position="285"/>
    </location>
</feature>
<dbReference type="EMBL" id="LR134523">
    <property type="protein sequence ID" value="VEJ34638.1"/>
    <property type="molecule type" value="Genomic_DNA"/>
</dbReference>
<keyword evidence="3" id="KW-1185">Reference proteome</keyword>
<feature type="transmembrane region" description="Helical" evidence="1">
    <location>
        <begin position="82"/>
        <end position="100"/>
    </location>
</feature>
<organism evidence="2 3">
    <name type="scientific">Aedoeadaptatus ivorii</name>
    <dbReference type="NCBI Taxonomy" id="54006"/>
    <lineage>
        <taxon>Bacteria</taxon>
        <taxon>Bacillati</taxon>
        <taxon>Bacillota</taxon>
        <taxon>Tissierellia</taxon>
        <taxon>Tissierellales</taxon>
        <taxon>Peptoniphilaceae</taxon>
        <taxon>Aedoeadaptatus</taxon>
    </lineage>
</organism>
<feature type="transmembrane region" description="Helical" evidence="1">
    <location>
        <begin position="322"/>
        <end position="343"/>
    </location>
</feature>
<dbReference type="AlphaFoldDB" id="A0A3S4ZPT0"/>
<dbReference type="PANTHER" id="PTHR37814">
    <property type="entry name" value="CONSERVED MEMBRANE PROTEIN"/>
    <property type="match status" value="1"/>
</dbReference>
<keyword evidence="1" id="KW-0472">Membrane</keyword>
<evidence type="ECO:0000313" key="2">
    <source>
        <dbReference type="EMBL" id="VEJ34638.1"/>
    </source>
</evidence>